<keyword evidence="2" id="KW-1185">Reference proteome</keyword>
<evidence type="ECO:0000313" key="2">
    <source>
        <dbReference type="Proteomes" id="UP000793456"/>
    </source>
</evidence>
<organism evidence="1 2">
    <name type="scientific">Larimichthys crocea</name>
    <name type="common">Large yellow croaker</name>
    <name type="synonym">Pseudosciaena crocea</name>
    <dbReference type="NCBI Taxonomy" id="215358"/>
    <lineage>
        <taxon>Eukaryota</taxon>
        <taxon>Metazoa</taxon>
        <taxon>Chordata</taxon>
        <taxon>Craniata</taxon>
        <taxon>Vertebrata</taxon>
        <taxon>Euteleostomi</taxon>
        <taxon>Actinopterygii</taxon>
        <taxon>Neopterygii</taxon>
        <taxon>Teleostei</taxon>
        <taxon>Neoteleostei</taxon>
        <taxon>Acanthomorphata</taxon>
        <taxon>Eupercaria</taxon>
        <taxon>Sciaenidae</taxon>
        <taxon>Larimichthys</taxon>
    </lineage>
</organism>
<evidence type="ECO:0000313" key="1">
    <source>
        <dbReference type="EMBL" id="TMS13631.1"/>
    </source>
</evidence>
<sequence length="207" mass="23273">MESREDAYIQLELRTLEQALLATGVGSIAELSDLVSRAMHHMQRLRSSSPSISAAHSANQPSVSWAADALRTLYYFLSSPQMESLENPNLEPPTTTLSRERPFLLLPPLMEWIRVTVVHAEHRRSLLVDSDDVRQTARQLLPGLDCEPRQLKSECCFQSFRCLNAEAASRKFMLDLGFRMISCGRADLVHQATRMLGAEGVNTMDDQ</sequence>
<protein>
    <submittedName>
        <fullName evidence="1">Uncharacterized protein</fullName>
    </submittedName>
</protein>
<dbReference type="EMBL" id="CM011684">
    <property type="protein sequence ID" value="TMS13631.1"/>
    <property type="molecule type" value="Genomic_DNA"/>
</dbReference>
<gene>
    <name evidence="1" type="ORF">E3U43_018706</name>
</gene>
<reference evidence="1" key="1">
    <citation type="submission" date="2018-11" db="EMBL/GenBank/DDBJ databases">
        <title>The sequence and de novo assembly of Larimichthys crocea genome using PacBio and Hi-C technologies.</title>
        <authorList>
            <person name="Xu P."/>
            <person name="Chen B."/>
            <person name="Zhou Z."/>
            <person name="Ke Q."/>
            <person name="Wu Y."/>
            <person name="Bai H."/>
            <person name="Pu F."/>
        </authorList>
    </citation>
    <scope>NUCLEOTIDE SEQUENCE</scope>
    <source>
        <tissue evidence="1">Muscle</tissue>
    </source>
</reference>
<accession>A0ACD3R2D1</accession>
<dbReference type="Proteomes" id="UP000793456">
    <property type="component" value="Chromosome XI"/>
</dbReference>
<feature type="non-terminal residue" evidence="1">
    <location>
        <position position="207"/>
    </location>
</feature>
<proteinExistence type="predicted"/>
<comment type="caution">
    <text evidence="1">The sequence shown here is derived from an EMBL/GenBank/DDBJ whole genome shotgun (WGS) entry which is preliminary data.</text>
</comment>
<name>A0ACD3R2D1_LARCR</name>